<reference evidence="2" key="2">
    <citation type="submission" date="2022-10" db="EMBL/GenBank/DDBJ databases">
        <authorList>
            <consortium name="ENA_rothamsted_submissions"/>
            <consortium name="culmorum"/>
            <person name="King R."/>
        </authorList>
    </citation>
    <scope>NUCLEOTIDE SEQUENCE</scope>
</reference>
<keyword evidence="3" id="KW-1185">Reference proteome</keyword>
<sequence length="107" mass="12503">MTDNSFILILLIAILPILTFVTVVYFCLSLIQYCLSKREINRTADVTLEQEIFTIQMNPTTTDRRFSYGPLRYSNNYEINPPPYDALMPPPKYETLKINLFEDSEKL</sequence>
<accession>A0A9N9WV96</accession>
<reference evidence="2" key="1">
    <citation type="submission" date="2022-01" db="EMBL/GenBank/DDBJ databases">
        <authorList>
            <person name="King R."/>
        </authorList>
    </citation>
    <scope>NUCLEOTIDE SEQUENCE</scope>
</reference>
<gene>
    <name evidence="2" type="ORF">CHIRRI_LOCUS9615</name>
</gene>
<keyword evidence="1" id="KW-0812">Transmembrane</keyword>
<evidence type="ECO:0000313" key="3">
    <source>
        <dbReference type="Proteomes" id="UP001153620"/>
    </source>
</evidence>
<feature type="transmembrane region" description="Helical" evidence="1">
    <location>
        <begin position="6"/>
        <end position="28"/>
    </location>
</feature>
<evidence type="ECO:0000313" key="2">
    <source>
        <dbReference type="EMBL" id="CAG9806761.1"/>
    </source>
</evidence>
<dbReference type="AlphaFoldDB" id="A0A9N9WV96"/>
<evidence type="ECO:0000256" key="1">
    <source>
        <dbReference type="SAM" id="Phobius"/>
    </source>
</evidence>
<keyword evidence="1" id="KW-1133">Transmembrane helix</keyword>
<keyword evidence="1" id="KW-0472">Membrane</keyword>
<dbReference type="EMBL" id="OU895879">
    <property type="protein sequence ID" value="CAG9806761.1"/>
    <property type="molecule type" value="Genomic_DNA"/>
</dbReference>
<proteinExistence type="predicted"/>
<name>A0A9N9WV96_9DIPT</name>
<dbReference type="Proteomes" id="UP001153620">
    <property type="component" value="Chromosome 3"/>
</dbReference>
<protein>
    <submittedName>
        <fullName evidence="2">Uncharacterized protein</fullName>
    </submittedName>
</protein>
<organism evidence="2 3">
    <name type="scientific">Chironomus riparius</name>
    <dbReference type="NCBI Taxonomy" id="315576"/>
    <lineage>
        <taxon>Eukaryota</taxon>
        <taxon>Metazoa</taxon>
        <taxon>Ecdysozoa</taxon>
        <taxon>Arthropoda</taxon>
        <taxon>Hexapoda</taxon>
        <taxon>Insecta</taxon>
        <taxon>Pterygota</taxon>
        <taxon>Neoptera</taxon>
        <taxon>Endopterygota</taxon>
        <taxon>Diptera</taxon>
        <taxon>Nematocera</taxon>
        <taxon>Chironomoidea</taxon>
        <taxon>Chironomidae</taxon>
        <taxon>Chironominae</taxon>
        <taxon>Chironomus</taxon>
    </lineage>
</organism>